<keyword evidence="2" id="KW-1133">Transmembrane helix</keyword>
<feature type="transmembrane region" description="Helical" evidence="2">
    <location>
        <begin position="124"/>
        <end position="143"/>
    </location>
</feature>
<name>A0ABS8I913_9NOSO</name>
<dbReference type="RefSeq" id="WP_229485438.1">
    <property type="nucleotide sequence ID" value="NZ_JAIVFQ010000017.1"/>
</dbReference>
<dbReference type="InterPro" id="IPR036259">
    <property type="entry name" value="MFS_trans_sf"/>
</dbReference>
<evidence type="ECO:0000256" key="2">
    <source>
        <dbReference type="SAM" id="Phobius"/>
    </source>
</evidence>
<accession>A0ABS8I913</accession>
<comment type="caution">
    <text evidence="3">The sequence shown here is derived from an EMBL/GenBank/DDBJ whole genome shotgun (WGS) entry which is preliminary data.</text>
</comment>
<dbReference type="Proteomes" id="UP001199525">
    <property type="component" value="Unassembled WGS sequence"/>
</dbReference>
<evidence type="ECO:0000256" key="1">
    <source>
        <dbReference type="SAM" id="MobiDB-lite"/>
    </source>
</evidence>
<feature type="compositionally biased region" description="Basic and acidic residues" evidence="1">
    <location>
        <begin position="20"/>
        <end position="34"/>
    </location>
</feature>
<feature type="region of interest" description="Disordered" evidence="1">
    <location>
        <begin position="20"/>
        <end position="39"/>
    </location>
</feature>
<feature type="transmembrane region" description="Helical" evidence="2">
    <location>
        <begin position="155"/>
        <end position="177"/>
    </location>
</feature>
<proteinExistence type="predicted"/>
<evidence type="ECO:0000313" key="4">
    <source>
        <dbReference type="Proteomes" id="UP001199525"/>
    </source>
</evidence>
<keyword evidence="4" id="KW-1185">Reference proteome</keyword>
<organism evidence="3 4">
    <name type="scientific">Nostoc favosum CHAB5714</name>
    <dbReference type="NCBI Taxonomy" id="2780399"/>
    <lineage>
        <taxon>Bacteria</taxon>
        <taxon>Bacillati</taxon>
        <taxon>Cyanobacteriota</taxon>
        <taxon>Cyanophyceae</taxon>
        <taxon>Nostocales</taxon>
        <taxon>Nostocaceae</taxon>
        <taxon>Nostoc</taxon>
        <taxon>Nostoc favosum</taxon>
    </lineage>
</organism>
<gene>
    <name evidence="3" type="ORF">LC586_14300</name>
</gene>
<sequence>MTYDGKLFWQQVGNGEWAWERQKSRGQGEGKEAEGQGAGGMGESFPFSPCSLLPCLFSMPNTFDEKIHCAAHVRFYWLGCGFEDQCIIFTATQTGLLLAPGALASAIVMVLLGKLSTKIDARVLIAMGAVGTSGVIFQLAAITPQTRTDDLFWPLVWRGAFTVLMFLPLSLATLGGLPK</sequence>
<keyword evidence="2" id="KW-0812">Transmembrane</keyword>
<evidence type="ECO:0000313" key="3">
    <source>
        <dbReference type="EMBL" id="MCC5600361.1"/>
    </source>
</evidence>
<dbReference type="SUPFAM" id="SSF103473">
    <property type="entry name" value="MFS general substrate transporter"/>
    <property type="match status" value="1"/>
</dbReference>
<dbReference type="EMBL" id="JAIVFQ010000017">
    <property type="protein sequence ID" value="MCC5600361.1"/>
    <property type="molecule type" value="Genomic_DNA"/>
</dbReference>
<feature type="transmembrane region" description="Helical" evidence="2">
    <location>
        <begin position="95"/>
        <end position="112"/>
    </location>
</feature>
<keyword evidence="2" id="KW-0472">Membrane</keyword>
<protein>
    <submittedName>
        <fullName evidence="3">Uncharacterized protein</fullName>
    </submittedName>
</protein>
<reference evidence="3 4" key="1">
    <citation type="journal article" date="2021" name="Microorganisms">
        <title>Genome Evolution of Filamentous Cyanobacterium Nostoc Species: From Facultative Symbiosis to Free Living.</title>
        <authorList>
            <person name="Huo D."/>
            <person name="Li H."/>
            <person name="Cai F."/>
            <person name="Guo X."/>
            <person name="Qiao Z."/>
            <person name="Wang W."/>
            <person name="Yu G."/>
            <person name="Li R."/>
        </authorList>
    </citation>
    <scope>NUCLEOTIDE SEQUENCE [LARGE SCALE GENOMIC DNA]</scope>
    <source>
        <strain evidence="3 4">CHAB 5714</strain>
    </source>
</reference>